<dbReference type="GO" id="GO:0003723">
    <property type="term" value="F:RNA binding"/>
    <property type="evidence" value="ECO:0007669"/>
    <property type="project" value="TreeGrafter"/>
</dbReference>
<dbReference type="Gene3D" id="1.20.120.1080">
    <property type="match status" value="1"/>
</dbReference>
<accession>A0A1H0RVC5</accession>
<dbReference type="GO" id="GO:0005524">
    <property type="term" value="F:ATP binding"/>
    <property type="evidence" value="ECO:0007669"/>
    <property type="project" value="UniProtKB-KW"/>
</dbReference>
<dbReference type="PANTHER" id="PTHR18934:SF99">
    <property type="entry name" value="ATP-DEPENDENT RNA HELICASE DHX37-RELATED"/>
    <property type="match status" value="1"/>
</dbReference>
<dbReference type="EMBL" id="FNJN01000007">
    <property type="protein sequence ID" value="SDP32936.1"/>
    <property type="molecule type" value="Genomic_DNA"/>
</dbReference>
<keyword evidence="1" id="KW-0547">Nucleotide-binding</keyword>
<evidence type="ECO:0000256" key="4">
    <source>
        <dbReference type="ARBA" id="ARBA00022840"/>
    </source>
</evidence>
<feature type="compositionally biased region" description="Basic and acidic residues" evidence="5">
    <location>
        <begin position="523"/>
        <end position="551"/>
    </location>
</feature>
<keyword evidence="4" id="KW-0067">ATP-binding</keyword>
<feature type="compositionally biased region" description="Acidic residues" evidence="5">
    <location>
        <begin position="253"/>
        <end position="270"/>
    </location>
</feature>
<dbReference type="Pfam" id="PF00271">
    <property type="entry name" value="Helicase_C"/>
    <property type="match status" value="1"/>
</dbReference>
<dbReference type="GO" id="GO:0016787">
    <property type="term" value="F:hydrolase activity"/>
    <property type="evidence" value="ECO:0007669"/>
    <property type="project" value="UniProtKB-KW"/>
</dbReference>
<feature type="domain" description="Helicase C-terminal" evidence="7">
    <location>
        <begin position="307"/>
        <end position="481"/>
    </location>
</feature>
<dbReference type="Gene3D" id="3.40.50.300">
    <property type="entry name" value="P-loop containing nucleotide triphosphate hydrolases"/>
    <property type="match status" value="2"/>
</dbReference>
<feature type="compositionally biased region" description="Low complexity" evidence="5">
    <location>
        <begin position="271"/>
        <end position="282"/>
    </location>
</feature>
<feature type="region of interest" description="Disordered" evidence="5">
    <location>
        <begin position="516"/>
        <end position="551"/>
    </location>
</feature>
<feature type="compositionally biased region" description="Gly residues" evidence="5">
    <location>
        <begin position="672"/>
        <end position="687"/>
    </location>
</feature>
<dbReference type="SMART" id="SM00487">
    <property type="entry name" value="DEXDc"/>
    <property type="match status" value="1"/>
</dbReference>
<dbReference type="Pfam" id="PF00270">
    <property type="entry name" value="DEAD"/>
    <property type="match status" value="1"/>
</dbReference>
<evidence type="ECO:0000259" key="6">
    <source>
        <dbReference type="PROSITE" id="PS51192"/>
    </source>
</evidence>
<dbReference type="InterPro" id="IPR011545">
    <property type="entry name" value="DEAD/DEAH_box_helicase_dom"/>
</dbReference>
<dbReference type="SUPFAM" id="SSF52540">
    <property type="entry name" value="P-loop containing nucleoside triphosphate hydrolases"/>
    <property type="match status" value="1"/>
</dbReference>
<gene>
    <name evidence="8" type="ORF">SAMN04487788_3066</name>
</gene>
<sequence>MSPRHGPGDRKWPLARVARKCRFEQPQATEIGDSRDGWAIRWKAVSVEPVIVYPPELPVSAARDEIARAIRDHQVVIVAGATGSGKTTQLPKICLELGRTSIAHTQPRRIAARTIAERIADEMQVPLGSTVGYKVRFTDKVSADTRVALVTDGILLNEIHRDRLLRRYDTIIVDEAHERSLNIDFLLGYLRRILPKRPDLKVIVTSATIDPESFARHFAAAPTEPGGEPVPAPVIEVSGRTYPVEIRYRPVSGDDEAGETPENSDADDLDGPPSRGRAGAGPQKVRSSARPAAKPGRADDDVDEVGAVVAALRELDREAPGDVLVFFPGEAEIRDAADAIRGAYQKDTSPTEVLPLYGRLSAAEQHRVFERSSVAGVRRRVILATNVAETSLTVPGIRYVVDTGTARISRYSNRSKIQRLPIEAVSQASAQQRSGRAGRTSPGIAIRLYSEDDFTRRPEYTEPEILRTSLASVILQMLSLGFGDIQAFPFLTPPDSRGVKAAFDLLVELGAVKLPAPGTRGADTSRERDVRGDGDPSRHRGGRGPREDGPRLTEIGREIARLPIDPRFARMLIEARRNDVQPEVLAIVSGMSIQDVRERPEERREEADRFHARFTDPTSDFLSLLNLWDYLQEKQAELGSSAFRRLCRSEHLNYVRVREWMDVHRQLRSLGGERGSGEGGARGSGDGGARDSGDGGRRGGRSRNHVPLSAGSDPSRPHNSGHAARKSGHGSTAADRNAAPEGHAAGDAIHRAILSGLLSHLGILDPRTMAQAKDRKAPGDARPTKGEYIGARGARFAIFPGSGLKKKRPSAVMAAELVETSRLFARTVAAVDPAWAEDLAPDLVKRSLSEPHWSKDAGSAAAYEKVTLFGVELVGRRRVQLARFDRPLAREMFVRHALVEGEWDPSVLDKRLTAFLRRNQEQRRLLEKIEERERRRDILIGDEAVFAFYTSRIPADVTDVRSFETWWKDASNRTPYLLDLRESDLTGDRAQGDDRAFPARWRQGDQTLNLAYRFEPGAPDDGVTVVVPLPLLAQLRPDGFDWQVPGMRDELVTALLRALPKTIRRNVVPAADWAEKFSAELAEKGPEHANGLPKTTLVDALAALVQRVANQRVSAADFELERVPGHLTPSFRAVDARGRAIGSDRDLATLQRRLADKARSSVESTIARPAQRAAKVAEASPAFASRSKLTTWDLDELTEVVDTPVAGGVVRGYPALVDEGDSVALRVEATPEDAARHTRAGIRRLLLLAVPSPATYVLDHLTANEKLALAASPYQNAKALIEDARVALADDVLLREAPSGVVRTKADFERVRDAFSTASVDRTFQTVSLAARILLAQREVDRAMKDASSITLLGALNDVRGQVKGLIFPGFLSRTGLARLQHLPRYLAGALERVKTLSDNPGRDRQRMTEYERAATGFVEAGGAVPLPADATANLVQTRWLLEELRVSLFAQRLGTAEPVSPQRIAKALKSA</sequence>
<evidence type="ECO:0000256" key="2">
    <source>
        <dbReference type="ARBA" id="ARBA00022801"/>
    </source>
</evidence>
<evidence type="ECO:0000256" key="5">
    <source>
        <dbReference type="SAM" id="MobiDB-lite"/>
    </source>
</evidence>
<dbReference type="InterPro" id="IPR011709">
    <property type="entry name" value="DEAD-box_helicase_OB_fold"/>
</dbReference>
<protein>
    <submittedName>
        <fullName evidence="8">ATP-dependent helicase HrpA</fullName>
    </submittedName>
</protein>
<dbReference type="Pfam" id="PF07717">
    <property type="entry name" value="OB_NTP_bind"/>
    <property type="match status" value="1"/>
</dbReference>
<dbReference type="Pfam" id="PF21010">
    <property type="entry name" value="HA2_C"/>
    <property type="match status" value="1"/>
</dbReference>
<dbReference type="PROSITE" id="PS51194">
    <property type="entry name" value="HELICASE_CTER"/>
    <property type="match status" value="1"/>
</dbReference>
<dbReference type="SMART" id="SM00490">
    <property type="entry name" value="HELICc"/>
    <property type="match status" value="1"/>
</dbReference>
<feature type="region of interest" description="Disordered" evidence="5">
    <location>
        <begin position="670"/>
        <end position="742"/>
    </location>
</feature>
<keyword evidence="2" id="KW-0378">Hydrolase</keyword>
<dbReference type="SMART" id="SM00382">
    <property type="entry name" value="AAA"/>
    <property type="match status" value="1"/>
</dbReference>
<evidence type="ECO:0000313" key="8">
    <source>
        <dbReference type="EMBL" id="SDP32936.1"/>
    </source>
</evidence>
<feature type="region of interest" description="Disordered" evidence="5">
    <location>
        <begin position="247"/>
        <end position="301"/>
    </location>
</feature>
<feature type="domain" description="Helicase ATP-binding" evidence="6">
    <location>
        <begin position="67"/>
        <end position="227"/>
    </location>
</feature>
<dbReference type="PROSITE" id="PS51192">
    <property type="entry name" value="HELICASE_ATP_BIND_1"/>
    <property type="match status" value="1"/>
</dbReference>
<reference evidence="8 9" key="1">
    <citation type="submission" date="2016-10" db="EMBL/GenBank/DDBJ databases">
        <authorList>
            <person name="de Groot N.N."/>
        </authorList>
    </citation>
    <scope>NUCLEOTIDE SEQUENCE [LARGE SCALE GENOMIC DNA]</scope>
    <source>
        <strain evidence="8 9">StLB037</strain>
    </source>
</reference>
<name>A0A1H0RVC5_MICTS</name>
<evidence type="ECO:0000256" key="3">
    <source>
        <dbReference type="ARBA" id="ARBA00022806"/>
    </source>
</evidence>
<organism evidence="8 9">
    <name type="scientific">Microbacterium testaceum (strain StLB037)</name>
    <dbReference type="NCBI Taxonomy" id="979556"/>
    <lineage>
        <taxon>Bacteria</taxon>
        <taxon>Bacillati</taxon>
        <taxon>Actinomycetota</taxon>
        <taxon>Actinomycetes</taxon>
        <taxon>Micrococcales</taxon>
        <taxon>Microbacteriaceae</taxon>
        <taxon>Microbacterium</taxon>
    </lineage>
</organism>
<dbReference type="InterPro" id="IPR007502">
    <property type="entry name" value="Helicase-assoc_dom"/>
</dbReference>
<feature type="compositionally biased region" description="Basic and acidic residues" evidence="5">
    <location>
        <begin position="688"/>
        <end position="697"/>
    </location>
</feature>
<dbReference type="InterPro" id="IPR003593">
    <property type="entry name" value="AAA+_ATPase"/>
</dbReference>
<dbReference type="InterPro" id="IPR027417">
    <property type="entry name" value="P-loop_NTPase"/>
</dbReference>
<evidence type="ECO:0000256" key="1">
    <source>
        <dbReference type="ARBA" id="ARBA00022741"/>
    </source>
</evidence>
<dbReference type="InterPro" id="IPR014001">
    <property type="entry name" value="Helicase_ATP-bd"/>
</dbReference>
<dbReference type="Proteomes" id="UP000186456">
    <property type="component" value="Unassembled WGS sequence"/>
</dbReference>
<proteinExistence type="predicted"/>
<evidence type="ECO:0000259" key="7">
    <source>
        <dbReference type="PROSITE" id="PS51194"/>
    </source>
</evidence>
<evidence type="ECO:0000313" key="9">
    <source>
        <dbReference type="Proteomes" id="UP000186456"/>
    </source>
</evidence>
<keyword evidence="3 8" id="KW-0347">Helicase</keyword>
<dbReference type="PANTHER" id="PTHR18934">
    <property type="entry name" value="ATP-DEPENDENT RNA HELICASE"/>
    <property type="match status" value="1"/>
</dbReference>
<dbReference type="SMART" id="SM00847">
    <property type="entry name" value="HA2"/>
    <property type="match status" value="1"/>
</dbReference>
<dbReference type="InterPro" id="IPR001650">
    <property type="entry name" value="Helicase_C-like"/>
</dbReference>
<dbReference type="InterPro" id="IPR024590">
    <property type="entry name" value="HrpA_C"/>
</dbReference>
<dbReference type="CDD" id="cd18791">
    <property type="entry name" value="SF2_C_RHA"/>
    <property type="match status" value="1"/>
</dbReference>
<dbReference type="Pfam" id="PF11898">
    <property type="entry name" value="DUF3418"/>
    <property type="match status" value="1"/>
</dbReference>
<dbReference type="GO" id="GO:0004386">
    <property type="term" value="F:helicase activity"/>
    <property type="evidence" value="ECO:0007669"/>
    <property type="project" value="UniProtKB-KW"/>
</dbReference>